<keyword evidence="2" id="KW-1185">Reference proteome</keyword>
<evidence type="ECO:0000313" key="2">
    <source>
        <dbReference type="Proteomes" id="UP001153321"/>
    </source>
</evidence>
<organism evidence="1 2">
    <name type="scientific">Spodoptera littoralis</name>
    <name type="common">Egyptian cotton leafworm</name>
    <dbReference type="NCBI Taxonomy" id="7109"/>
    <lineage>
        <taxon>Eukaryota</taxon>
        <taxon>Metazoa</taxon>
        <taxon>Ecdysozoa</taxon>
        <taxon>Arthropoda</taxon>
        <taxon>Hexapoda</taxon>
        <taxon>Insecta</taxon>
        <taxon>Pterygota</taxon>
        <taxon>Neoptera</taxon>
        <taxon>Endopterygota</taxon>
        <taxon>Lepidoptera</taxon>
        <taxon>Glossata</taxon>
        <taxon>Ditrysia</taxon>
        <taxon>Noctuoidea</taxon>
        <taxon>Noctuidae</taxon>
        <taxon>Amphipyrinae</taxon>
        <taxon>Spodoptera</taxon>
    </lineage>
</organism>
<name>A0A9P0NA70_SPOLI</name>
<reference evidence="1" key="1">
    <citation type="submission" date="2022-02" db="EMBL/GenBank/DDBJ databases">
        <authorList>
            <person name="King R."/>
        </authorList>
    </citation>
    <scope>NUCLEOTIDE SEQUENCE</scope>
</reference>
<gene>
    <name evidence="1" type="ORF">SPLIT_LOCUS12463</name>
</gene>
<dbReference type="EMBL" id="LR824540">
    <property type="protein sequence ID" value="CAH1647112.1"/>
    <property type="molecule type" value="Genomic_DNA"/>
</dbReference>
<dbReference type="Proteomes" id="UP001153321">
    <property type="component" value="Chromosome 9"/>
</dbReference>
<accession>A0A9P0NA70</accession>
<sequence>MKVEETEMKSRFSWRISFMSKRPGCYQLLLLRKYCSQWDGNKKWDCLCDGPVGFWKGAGGGGRVTCCMKAGRRRPTPIAPRVVKLQKTLNMLLLVDDVGLSWLD</sequence>
<dbReference type="AlphaFoldDB" id="A0A9P0NA70"/>
<protein>
    <submittedName>
        <fullName evidence="1">Uncharacterized protein</fullName>
    </submittedName>
</protein>
<evidence type="ECO:0000313" key="1">
    <source>
        <dbReference type="EMBL" id="CAH1647112.1"/>
    </source>
</evidence>
<proteinExistence type="predicted"/>